<gene>
    <name evidence="1" type="ORF">SAMN02745883_00342</name>
</gene>
<evidence type="ECO:0000313" key="2">
    <source>
        <dbReference type="Proteomes" id="UP000184082"/>
    </source>
</evidence>
<dbReference type="EMBL" id="FRAJ01000003">
    <property type="protein sequence ID" value="SHJ74560.1"/>
    <property type="molecule type" value="Genomic_DNA"/>
</dbReference>
<accession>A0A1M6LTU3</accession>
<name>A0A1M6LTU3_9FIRM</name>
<proteinExistence type="predicted"/>
<dbReference type="STRING" id="1121266.SAMN02745883_00342"/>
<sequence length="145" mass="15807">MPLLAGYQIDFINAVCNPDNTQTWTYSVTKIDTPKPEISNWALILCSDPMHIVLDSSGPLGSTVVVGQGQPCLVTFSNTIKWENLSNDNVDGIYTFKLQGCFQPETLQNSVAVKAGPECYFGELTVPSCKPLNPPITPIRGIAFK</sequence>
<dbReference type="Proteomes" id="UP000184082">
    <property type="component" value="Unassembled WGS sequence"/>
</dbReference>
<protein>
    <submittedName>
        <fullName evidence="1">Uncharacterized protein</fullName>
    </submittedName>
</protein>
<reference evidence="1 2" key="1">
    <citation type="submission" date="2016-11" db="EMBL/GenBank/DDBJ databases">
        <authorList>
            <person name="Jaros S."/>
            <person name="Januszkiewicz K."/>
            <person name="Wedrychowicz H."/>
        </authorList>
    </citation>
    <scope>NUCLEOTIDE SEQUENCE [LARGE SCALE GENOMIC DNA]</scope>
    <source>
        <strain evidence="1 2">DSM 14501</strain>
    </source>
</reference>
<dbReference type="AlphaFoldDB" id="A0A1M6LTU3"/>
<dbReference type="RefSeq" id="WP_072965645.1">
    <property type="nucleotide sequence ID" value="NZ_FRAJ01000003.1"/>
</dbReference>
<evidence type="ECO:0000313" key="1">
    <source>
        <dbReference type="EMBL" id="SHJ74560.1"/>
    </source>
</evidence>
<organism evidence="1 2">
    <name type="scientific">Caminicella sporogenes DSM 14501</name>
    <dbReference type="NCBI Taxonomy" id="1121266"/>
    <lineage>
        <taxon>Bacteria</taxon>
        <taxon>Bacillati</taxon>
        <taxon>Bacillota</taxon>
        <taxon>Clostridia</taxon>
        <taxon>Peptostreptococcales</taxon>
        <taxon>Caminicellaceae</taxon>
        <taxon>Caminicella</taxon>
    </lineage>
</organism>
<keyword evidence="2" id="KW-1185">Reference proteome</keyword>